<dbReference type="Gene3D" id="3.40.630.30">
    <property type="match status" value="1"/>
</dbReference>
<proteinExistence type="predicted"/>
<dbReference type="Proteomes" id="UP001265746">
    <property type="component" value="Unassembled WGS sequence"/>
</dbReference>
<feature type="domain" description="N-acetyltransferase" evidence="2">
    <location>
        <begin position="37"/>
        <end position="235"/>
    </location>
</feature>
<accession>A0AAD9S2U1</accession>
<evidence type="ECO:0000256" key="1">
    <source>
        <dbReference type="SAM" id="Phobius"/>
    </source>
</evidence>
<comment type="caution">
    <text evidence="3">The sequence shown here is derived from an EMBL/GenBank/DDBJ whole genome shotgun (WGS) entry which is preliminary data.</text>
</comment>
<organism evidence="3 4">
    <name type="scientific">Phomopsis amygdali</name>
    <name type="common">Fusicoccum amygdali</name>
    <dbReference type="NCBI Taxonomy" id="1214568"/>
    <lineage>
        <taxon>Eukaryota</taxon>
        <taxon>Fungi</taxon>
        <taxon>Dikarya</taxon>
        <taxon>Ascomycota</taxon>
        <taxon>Pezizomycotina</taxon>
        <taxon>Sordariomycetes</taxon>
        <taxon>Sordariomycetidae</taxon>
        <taxon>Diaporthales</taxon>
        <taxon>Diaporthaceae</taxon>
        <taxon>Diaporthe</taxon>
    </lineage>
</organism>
<evidence type="ECO:0000313" key="3">
    <source>
        <dbReference type="EMBL" id="KAK2596936.1"/>
    </source>
</evidence>
<gene>
    <name evidence="3" type="ORF">N8I77_012817</name>
</gene>
<keyword evidence="1" id="KW-0812">Transmembrane</keyword>
<keyword evidence="1" id="KW-1133">Transmembrane helix</keyword>
<dbReference type="InterPro" id="IPR000182">
    <property type="entry name" value="GNAT_dom"/>
</dbReference>
<dbReference type="Pfam" id="PF13302">
    <property type="entry name" value="Acetyltransf_3"/>
    <property type="match status" value="1"/>
</dbReference>
<dbReference type="GO" id="GO:0016747">
    <property type="term" value="F:acyltransferase activity, transferring groups other than amino-acyl groups"/>
    <property type="evidence" value="ECO:0007669"/>
    <property type="project" value="InterPro"/>
</dbReference>
<evidence type="ECO:0000313" key="4">
    <source>
        <dbReference type="Proteomes" id="UP001265746"/>
    </source>
</evidence>
<keyword evidence="4" id="KW-1185">Reference proteome</keyword>
<dbReference type="AlphaFoldDB" id="A0AAD9S2U1"/>
<dbReference type="PROSITE" id="PS51186">
    <property type="entry name" value="GNAT"/>
    <property type="match status" value="1"/>
</dbReference>
<name>A0AAD9S2U1_PHOAM</name>
<dbReference type="InterPro" id="IPR051531">
    <property type="entry name" value="N-acetyltransferase"/>
</dbReference>
<sequence>MPPSLVPFNPEAWVTVRTTLPTLPQSIFRAQITTQRLILRPFTPSDLDALYTLRQQPEVMQWTTAGRVDADRAETADKLALFLPPNDSKTFNCAICLRETGELIGQGGVHHFEQPADAAAGPQLGWPEIGYLIRKEHWGNGIATEFLTAFLDMWTKLPREGLVVRQVTASSAESLSGAKIVDEQLVAVIDKTNGASQRILERCGFEKYLAFRDVDIRDPDKMIDLVAYRDKIGLKMAGLPPTTILAASAGILGSAWNSGGQAMLSVLAIPGLLSTSSPVPTQLLAQQWAGIYNRGKALGPQTAALSLLGYGYLVYDRRRQSREWGKFLGAAALTVAIVPFTVYFMDATNQALLGAAAGGAGSLSSEAVRELVVRWKGLNLVRSLLPLAGALLGLYELVGPW</sequence>
<dbReference type="Pfam" id="PF08592">
    <property type="entry name" value="Anthrone_oxy"/>
    <property type="match status" value="1"/>
</dbReference>
<dbReference type="PANTHER" id="PTHR43792:SF1">
    <property type="entry name" value="N-ACETYLTRANSFERASE DOMAIN-CONTAINING PROTEIN"/>
    <property type="match status" value="1"/>
</dbReference>
<dbReference type="EMBL" id="JAUJFL010000010">
    <property type="protein sequence ID" value="KAK2596936.1"/>
    <property type="molecule type" value="Genomic_DNA"/>
</dbReference>
<dbReference type="InterPro" id="IPR013901">
    <property type="entry name" value="Anthrone_oxy"/>
</dbReference>
<keyword evidence="1" id="KW-0472">Membrane</keyword>
<protein>
    <recommendedName>
        <fullName evidence="2">N-acetyltransferase domain-containing protein</fullName>
    </recommendedName>
</protein>
<dbReference type="InterPro" id="IPR016181">
    <property type="entry name" value="Acyl_CoA_acyltransferase"/>
</dbReference>
<dbReference type="SUPFAM" id="SSF55729">
    <property type="entry name" value="Acyl-CoA N-acyltransferases (Nat)"/>
    <property type="match status" value="1"/>
</dbReference>
<evidence type="ECO:0000259" key="2">
    <source>
        <dbReference type="PROSITE" id="PS51186"/>
    </source>
</evidence>
<feature type="transmembrane region" description="Helical" evidence="1">
    <location>
        <begin position="327"/>
        <end position="345"/>
    </location>
</feature>
<feature type="transmembrane region" description="Helical" evidence="1">
    <location>
        <begin position="297"/>
        <end position="315"/>
    </location>
</feature>
<dbReference type="PANTHER" id="PTHR43792">
    <property type="entry name" value="GNAT FAMILY, PUTATIVE (AFU_ORTHOLOGUE AFUA_3G00765)-RELATED-RELATED"/>
    <property type="match status" value="1"/>
</dbReference>
<reference evidence="3" key="1">
    <citation type="submission" date="2023-06" db="EMBL/GenBank/DDBJ databases">
        <authorList>
            <person name="Noh H."/>
        </authorList>
    </citation>
    <scope>NUCLEOTIDE SEQUENCE</scope>
    <source>
        <strain evidence="3">DUCC20226</strain>
    </source>
</reference>